<accession>G5JB88</accession>
<dbReference type="Pfam" id="PF12627">
    <property type="entry name" value="PolyA_pol_RNAbd"/>
    <property type="match status" value="1"/>
</dbReference>
<evidence type="ECO:0000259" key="13">
    <source>
        <dbReference type="Pfam" id="PF12627"/>
    </source>
</evidence>
<dbReference type="AlphaFoldDB" id="G5JB88"/>
<evidence type="ECO:0000313" key="16">
    <source>
        <dbReference type="Proteomes" id="UP000003477"/>
    </source>
</evidence>
<evidence type="ECO:0000256" key="7">
    <source>
        <dbReference type="ARBA" id="ARBA00022723"/>
    </source>
</evidence>
<evidence type="ECO:0000256" key="6">
    <source>
        <dbReference type="ARBA" id="ARBA00022695"/>
    </source>
</evidence>
<dbReference type="SUPFAM" id="SSF81891">
    <property type="entry name" value="Poly A polymerase C-terminal region-like"/>
    <property type="match status" value="1"/>
</dbReference>
<organism evidence="15 16">
    <name type="scientific">Crocosphaera watsonii WH 0003</name>
    <dbReference type="NCBI Taxonomy" id="423471"/>
    <lineage>
        <taxon>Bacteria</taxon>
        <taxon>Bacillati</taxon>
        <taxon>Cyanobacteriota</taxon>
        <taxon>Cyanophyceae</taxon>
        <taxon>Oscillatoriophycideae</taxon>
        <taxon>Chroococcales</taxon>
        <taxon>Aphanothecaceae</taxon>
        <taxon>Crocosphaera</taxon>
    </lineage>
</organism>
<evidence type="ECO:0000259" key="14">
    <source>
        <dbReference type="Pfam" id="PF13735"/>
    </source>
</evidence>
<keyword evidence="8" id="KW-0547">Nucleotide-binding</keyword>
<dbReference type="PANTHER" id="PTHR47545:SF2">
    <property type="entry name" value="CC-ADDING TRNA NUCLEOTIDYLTRANSFERASE"/>
    <property type="match status" value="1"/>
</dbReference>
<dbReference type="InterPro" id="IPR002646">
    <property type="entry name" value="PolA_pol_head_dom"/>
</dbReference>
<dbReference type="EMBL" id="AESD01000705">
    <property type="protein sequence ID" value="EHJ10548.1"/>
    <property type="molecule type" value="Genomic_DNA"/>
</dbReference>
<dbReference type="Proteomes" id="UP000003477">
    <property type="component" value="Unassembled WGS sequence"/>
</dbReference>
<dbReference type="CDD" id="cd05398">
    <property type="entry name" value="NT_ClassII-CCAase"/>
    <property type="match status" value="1"/>
</dbReference>
<evidence type="ECO:0000256" key="8">
    <source>
        <dbReference type="ARBA" id="ARBA00022741"/>
    </source>
</evidence>
<comment type="caution">
    <text evidence="15">The sequence shown here is derived from an EMBL/GenBank/DDBJ whole genome shotgun (WGS) entry which is preliminary data.</text>
</comment>
<feature type="domain" description="Poly A polymerase head" evidence="12">
    <location>
        <begin position="26"/>
        <end position="137"/>
    </location>
</feature>
<dbReference type="GO" id="GO:0046872">
    <property type="term" value="F:metal ion binding"/>
    <property type="evidence" value="ECO:0007669"/>
    <property type="project" value="UniProtKB-KW"/>
</dbReference>
<evidence type="ECO:0000256" key="10">
    <source>
        <dbReference type="ARBA" id="ARBA00022884"/>
    </source>
</evidence>
<dbReference type="SUPFAM" id="SSF81301">
    <property type="entry name" value="Nucleotidyltransferase"/>
    <property type="match status" value="1"/>
</dbReference>
<protein>
    <submittedName>
        <fullName evidence="15">tRNA nucleotidyltransferase, CC-adding</fullName>
        <ecNumber evidence="15">2.7.7.-</ecNumber>
    </submittedName>
</protein>
<dbReference type="GO" id="GO:0000049">
    <property type="term" value="F:tRNA binding"/>
    <property type="evidence" value="ECO:0007669"/>
    <property type="project" value="UniProtKB-KW"/>
</dbReference>
<evidence type="ECO:0000256" key="9">
    <source>
        <dbReference type="ARBA" id="ARBA00022842"/>
    </source>
</evidence>
<evidence type="ECO:0000256" key="3">
    <source>
        <dbReference type="ARBA" id="ARBA00022555"/>
    </source>
</evidence>
<dbReference type="InterPro" id="IPR032810">
    <property type="entry name" value="CCA-adding_enz_C"/>
</dbReference>
<dbReference type="InterPro" id="IPR050124">
    <property type="entry name" value="tRNA_CCA-adding_enzyme"/>
</dbReference>
<dbReference type="RefSeq" id="WP_007312542.1">
    <property type="nucleotide sequence ID" value="NZ_AESD01000705.1"/>
</dbReference>
<keyword evidence="5" id="KW-0819">tRNA processing</keyword>
<dbReference type="PANTHER" id="PTHR47545">
    <property type="entry name" value="MULTIFUNCTIONAL CCA PROTEIN"/>
    <property type="match status" value="1"/>
</dbReference>
<keyword evidence="4 11" id="KW-0808">Transferase</keyword>
<feature type="domain" description="tRNA nucleotidyltransferase/poly(A) polymerase RNA and SrmB- binding" evidence="13">
    <location>
        <begin position="163"/>
        <end position="222"/>
    </location>
</feature>
<dbReference type="Pfam" id="PF13735">
    <property type="entry name" value="tRNA_NucTran2_2"/>
    <property type="match status" value="1"/>
</dbReference>
<comment type="similarity">
    <text evidence="2 11">Belongs to the tRNA nucleotidyltransferase/poly(A) polymerase family.</text>
</comment>
<dbReference type="Pfam" id="PF01743">
    <property type="entry name" value="PolyA_pol"/>
    <property type="match status" value="1"/>
</dbReference>
<keyword evidence="10 11" id="KW-0694">RNA-binding</keyword>
<dbReference type="PATRIC" id="fig|423471.3.peg.4403"/>
<dbReference type="Gene3D" id="3.30.460.10">
    <property type="entry name" value="Beta Polymerase, domain 2"/>
    <property type="match status" value="1"/>
</dbReference>
<dbReference type="GeneID" id="88768091"/>
<keyword evidence="6 15" id="KW-0548">Nucleotidyltransferase</keyword>
<dbReference type="GO" id="GO:0016779">
    <property type="term" value="F:nucleotidyltransferase activity"/>
    <property type="evidence" value="ECO:0007669"/>
    <property type="project" value="UniProtKB-KW"/>
</dbReference>
<dbReference type="InterPro" id="IPR043519">
    <property type="entry name" value="NT_sf"/>
</dbReference>
<keyword evidence="3" id="KW-0820">tRNA-binding</keyword>
<name>G5JB88_CROWT</name>
<dbReference type="Gene3D" id="1.10.3090.10">
    <property type="entry name" value="cca-adding enzyme, domain 2"/>
    <property type="match status" value="1"/>
</dbReference>
<gene>
    <name evidence="15" type="ORF">CWATWH0003_4702</name>
</gene>
<evidence type="ECO:0000256" key="5">
    <source>
        <dbReference type="ARBA" id="ARBA00022694"/>
    </source>
</evidence>
<dbReference type="EC" id="2.7.7.-" evidence="15"/>
<keyword evidence="9" id="KW-0460">Magnesium</keyword>
<reference evidence="15 16" key="1">
    <citation type="journal article" date="2011" name="Front. Microbiol.">
        <title>Two Strains of Crocosphaera watsonii with Highly Conserved Genomes are Distinguished by Strain-Specific Features.</title>
        <authorList>
            <person name="Bench S.R."/>
            <person name="Ilikchyan I.N."/>
            <person name="Tripp H.J."/>
            <person name="Zehr J.P."/>
        </authorList>
    </citation>
    <scope>NUCLEOTIDE SEQUENCE [LARGE SCALE GENOMIC DNA]</scope>
    <source>
        <strain evidence="15 16">WH 0003</strain>
    </source>
</reference>
<evidence type="ECO:0000259" key="12">
    <source>
        <dbReference type="Pfam" id="PF01743"/>
    </source>
</evidence>
<evidence type="ECO:0000313" key="15">
    <source>
        <dbReference type="EMBL" id="EHJ10548.1"/>
    </source>
</evidence>
<dbReference type="GO" id="GO:0000166">
    <property type="term" value="F:nucleotide binding"/>
    <property type="evidence" value="ECO:0007669"/>
    <property type="project" value="UniProtKB-KW"/>
</dbReference>
<proteinExistence type="inferred from homology"/>
<sequence>MKPLRSSFHLSPNILPFDLALLPPTAYLVGGMVRDALLNRKRDYLDLDFALPNLVIETAKKIANKYHAGFVVLDDKRNIARVVFKQGTVDFAQQEGDSIEKDLSRRDFTINAIAYNFHKQKLIDPFHGLKDLQIKTMRMISVKNLQDDPLRLLRAYRQAAQLNFTIETQTRQTIVELSSLINQIAAERVQSEFNYLLGNEGGSNWFIQIEQDGLLKPWFSGTNNNNLQLLQGVDHSVKLLQNRLTKEDFNDFFSLRGEDTVYSSSLLQRARLTCLVSNDAKIAKEELINLKYSNQDIKAVLKVLSNLPSLEKDKQNISLREIYFLFLELGNIFPIFALVALGKNINNDLILKLISHYLDPQDKLAHPIPLITGHDLINYLKIKPSPQLGQLLTEVSIAQIEGKIENKAEALEFARDYLVNLNSI</sequence>
<dbReference type="InterPro" id="IPR032828">
    <property type="entry name" value="PolyA_RNA-bd"/>
</dbReference>
<feature type="domain" description="CCA-adding enzyme C-terminal" evidence="14">
    <location>
        <begin position="270"/>
        <end position="412"/>
    </location>
</feature>
<dbReference type="GO" id="GO:0008033">
    <property type="term" value="P:tRNA processing"/>
    <property type="evidence" value="ECO:0007669"/>
    <property type="project" value="UniProtKB-KW"/>
</dbReference>
<keyword evidence="7" id="KW-0479">Metal-binding</keyword>
<evidence type="ECO:0000256" key="4">
    <source>
        <dbReference type="ARBA" id="ARBA00022679"/>
    </source>
</evidence>
<evidence type="ECO:0000256" key="2">
    <source>
        <dbReference type="ARBA" id="ARBA00007265"/>
    </source>
</evidence>
<comment type="cofactor">
    <cofactor evidence="1">
        <name>Mg(2+)</name>
        <dbReference type="ChEBI" id="CHEBI:18420"/>
    </cofactor>
</comment>
<evidence type="ECO:0000256" key="11">
    <source>
        <dbReference type="RuleBase" id="RU003953"/>
    </source>
</evidence>
<evidence type="ECO:0000256" key="1">
    <source>
        <dbReference type="ARBA" id="ARBA00001946"/>
    </source>
</evidence>